<dbReference type="EMBL" id="CP060789">
    <property type="protein sequence ID" value="QNP57504.1"/>
    <property type="molecule type" value="Genomic_DNA"/>
</dbReference>
<sequence length="205" mass="22641">MRIGDAEREAAVAQLQDHLASGRLTPDEFNDRLDRAFAARTAAELRALFRDLPGGGATPAGMPADPYSVDPYAQWGPSQPAMPPAQWGGQPAELQPQSPSRPWYAQWWILLIAIFLTGALDGAWFIVPLTAIWIWVIWPSLNKNRTAQLPAAPQRPLTYSERDEVIRALHGTGEIAAIKRYRELTGADLQTATMTVRAMKRELGS</sequence>
<keyword evidence="2" id="KW-0812">Transmembrane</keyword>
<evidence type="ECO:0000313" key="4">
    <source>
        <dbReference type="EMBL" id="QNP57504.1"/>
    </source>
</evidence>
<dbReference type="Proteomes" id="UP000516117">
    <property type="component" value="Chromosome"/>
</dbReference>
<keyword evidence="2" id="KW-0472">Membrane</keyword>
<keyword evidence="5" id="KW-1185">Reference proteome</keyword>
<dbReference type="Pfam" id="PF08044">
    <property type="entry name" value="DUF1707"/>
    <property type="match status" value="1"/>
</dbReference>
<feature type="transmembrane region" description="Helical" evidence="2">
    <location>
        <begin position="107"/>
        <end position="138"/>
    </location>
</feature>
<name>A0A7H0HAD8_9ACTN</name>
<dbReference type="InterPro" id="IPR012551">
    <property type="entry name" value="DUF1707_SHOCT-like"/>
</dbReference>
<organism evidence="4 5">
    <name type="scientific">Tessaracoccus defluvii</name>
    <dbReference type="NCBI Taxonomy" id="1285901"/>
    <lineage>
        <taxon>Bacteria</taxon>
        <taxon>Bacillati</taxon>
        <taxon>Actinomycetota</taxon>
        <taxon>Actinomycetes</taxon>
        <taxon>Propionibacteriales</taxon>
        <taxon>Propionibacteriaceae</taxon>
        <taxon>Tessaracoccus</taxon>
    </lineage>
</organism>
<gene>
    <name evidence="4" type="ORF">H9L22_06340</name>
</gene>
<dbReference type="AlphaFoldDB" id="A0A7H0HAD8"/>
<evidence type="ECO:0000313" key="5">
    <source>
        <dbReference type="Proteomes" id="UP000516117"/>
    </source>
</evidence>
<evidence type="ECO:0000259" key="3">
    <source>
        <dbReference type="Pfam" id="PF08044"/>
    </source>
</evidence>
<evidence type="ECO:0000256" key="2">
    <source>
        <dbReference type="SAM" id="Phobius"/>
    </source>
</evidence>
<proteinExistence type="predicted"/>
<protein>
    <submittedName>
        <fullName evidence="4">DUF1707 domain-containing protein</fullName>
    </submittedName>
</protein>
<feature type="region of interest" description="Disordered" evidence="1">
    <location>
        <begin position="73"/>
        <end position="95"/>
    </location>
</feature>
<dbReference type="PANTHER" id="PTHR40763">
    <property type="entry name" value="MEMBRANE PROTEIN-RELATED"/>
    <property type="match status" value="1"/>
</dbReference>
<dbReference type="PANTHER" id="PTHR40763:SF5">
    <property type="entry name" value="MEMBRANE PROTEIN"/>
    <property type="match status" value="1"/>
</dbReference>
<dbReference type="KEGG" id="tdf:H9L22_06340"/>
<feature type="domain" description="DUF1707" evidence="3">
    <location>
        <begin position="1"/>
        <end position="53"/>
    </location>
</feature>
<evidence type="ECO:0000256" key="1">
    <source>
        <dbReference type="SAM" id="MobiDB-lite"/>
    </source>
</evidence>
<accession>A0A7H0HAD8</accession>
<keyword evidence="2" id="KW-1133">Transmembrane helix</keyword>
<reference evidence="4 5" key="1">
    <citation type="submission" date="2020-08" db="EMBL/GenBank/DDBJ databases">
        <title>Genome sequence of Tessaracoccus defluvii JCM 17540T.</title>
        <authorList>
            <person name="Hyun D.-W."/>
            <person name="Bae J.-W."/>
        </authorList>
    </citation>
    <scope>NUCLEOTIDE SEQUENCE [LARGE SCALE GENOMIC DNA]</scope>
    <source>
        <strain evidence="4 5">JCM 17540</strain>
    </source>
</reference>